<keyword evidence="3" id="KW-0012">Acyltransferase</keyword>
<keyword evidence="3" id="KW-0808">Transferase</keyword>
<feature type="domain" description="Acyltransferase 3" evidence="2">
    <location>
        <begin position="20"/>
        <end position="388"/>
    </location>
</feature>
<sequence>MSTDAASPASLAAPSARRIDLDWIRVGAFGLLILYHVGMFYVPWDWHVKSGHEVEALEPIMQLTNPWRLTLLFLVSGAATRFMADSFSARGRGPGSLAGSRTLRLLPPLLFGMFVIVPPQSYYEVWEALRGLGVADPAGSPWLNDFWIKYATASGNWCDADGCLTTPTWNHLWFVAYLLVYSLLLAGLLALTGGRLPALGVVLERALKGWGLLVWPIVFLALIRWALAARFEITHDLVEDWYNHALSFSAFLFGFLTARSDSLRQTFIRLRWPALMLALTAWAVWAAYAWQYRADDAVPAEALRRVMRVVYAADQWAFIAAILGFGAKHLNRDTPLLRYLTIGVFPFYIAHQTIIVVAGHHLAKLNLPLAAEASILIGTTVIGCWATYEIARRIGWFGLVLGVRPQPSPRLEVQAANLPPRAA</sequence>
<reference evidence="3 4" key="1">
    <citation type="submission" date="2020-08" db="EMBL/GenBank/DDBJ databases">
        <title>Genomic Encyclopedia of Type Strains, Phase IV (KMG-IV): sequencing the most valuable type-strain genomes for metagenomic binning, comparative biology and taxonomic classification.</title>
        <authorList>
            <person name="Goeker M."/>
        </authorList>
    </citation>
    <scope>NUCLEOTIDE SEQUENCE [LARGE SCALE GENOMIC DNA]</scope>
    <source>
        <strain evidence="3 4">DSM 23960</strain>
    </source>
</reference>
<dbReference type="InterPro" id="IPR002656">
    <property type="entry name" value="Acyl_transf_3_dom"/>
</dbReference>
<dbReference type="GO" id="GO:0016747">
    <property type="term" value="F:acyltransferase activity, transferring groups other than amino-acyl groups"/>
    <property type="evidence" value="ECO:0007669"/>
    <property type="project" value="InterPro"/>
</dbReference>
<feature type="transmembrane region" description="Helical" evidence="1">
    <location>
        <begin position="210"/>
        <end position="229"/>
    </location>
</feature>
<evidence type="ECO:0000313" key="3">
    <source>
        <dbReference type="EMBL" id="MBB4083486.1"/>
    </source>
</evidence>
<keyword evidence="1" id="KW-0472">Membrane</keyword>
<dbReference type="PANTHER" id="PTHR36927">
    <property type="entry name" value="BLR4337 PROTEIN"/>
    <property type="match status" value="1"/>
</dbReference>
<feature type="transmembrane region" description="Helical" evidence="1">
    <location>
        <begin position="369"/>
        <end position="388"/>
    </location>
</feature>
<proteinExistence type="predicted"/>
<accession>A0A7W6JEA7</accession>
<dbReference type="InterPro" id="IPR050623">
    <property type="entry name" value="Glucan_succinyl_AcylTrfase"/>
</dbReference>
<dbReference type="PANTHER" id="PTHR36927:SF3">
    <property type="entry name" value="GLUCANS BIOSYNTHESIS PROTEIN C"/>
    <property type="match status" value="1"/>
</dbReference>
<feature type="transmembrane region" description="Helical" evidence="1">
    <location>
        <begin position="270"/>
        <end position="289"/>
    </location>
</feature>
<feature type="transmembrane region" description="Helical" evidence="1">
    <location>
        <begin position="241"/>
        <end position="258"/>
    </location>
</feature>
<name>A0A7W6JEA7_9CAUL</name>
<dbReference type="AlphaFoldDB" id="A0A7W6JEA7"/>
<dbReference type="EMBL" id="JACIDM010000002">
    <property type="protein sequence ID" value="MBB4083486.1"/>
    <property type="molecule type" value="Genomic_DNA"/>
</dbReference>
<feature type="transmembrane region" description="Helical" evidence="1">
    <location>
        <begin position="309"/>
        <end position="327"/>
    </location>
</feature>
<keyword evidence="1" id="KW-1133">Transmembrane helix</keyword>
<dbReference type="Pfam" id="PF01757">
    <property type="entry name" value="Acyl_transf_3"/>
    <property type="match status" value="1"/>
</dbReference>
<comment type="caution">
    <text evidence="3">The sequence shown here is derived from an EMBL/GenBank/DDBJ whole genome shotgun (WGS) entry which is preliminary data.</text>
</comment>
<evidence type="ECO:0000256" key="1">
    <source>
        <dbReference type="SAM" id="Phobius"/>
    </source>
</evidence>
<gene>
    <name evidence="3" type="ORF">GGR12_002352</name>
</gene>
<feature type="transmembrane region" description="Helical" evidence="1">
    <location>
        <begin position="339"/>
        <end position="363"/>
    </location>
</feature>
<evidence type="ECO:0000313" key="4">
    <source>
        <dbReference type="Proteomes" id="UP000529946"/>
    </source>
</evidence>
<dbReference type="Proteomes" id="UP000529946">
    <property type="component" value="Unassembled WGS sequence"/>
</dbReference>
<organism evidence="3 4">
    <name type="scientific">Brevundimonas lenta</name>
    <dbReference type="NCBI Taxonomy" id="424796"/>
    <lineage>
        <taxon>Bacteria</taxon>
        <taxon>Pseudomonadati</taxon>
        <taxon>Pseudomonadota</taxon>
        <taxon>Alphaproteobacteria</taxon>
        <taxon>Caulobacterales</taxon>
        <taxon>Caulobacteraceae</taxon>
        <taxon>Brevundimonas</taxon>
    </lineage>
</organism>
<feature type="transmembrane region" description="Helical" evidence="1">
    <location>
        <begin position="174"/>
        <end position="198"/>
    </location>
</feature>
<protein>
    <submittedName>
        <fullName evidence="3">Surface polysaccharide O-acyltransferase-like enzyme</fullName>
    </submittedName>
</protein>
<keyword evidence="4" id="KW-1185">Reference proteome</keyword>
<keyword evidence="1" id="KW-0812">Transmembrane</keyword>
<dbReference type="RefSeq" id="WP_183204576.1">
    <property type="nucleotide sequence ID" value="NZ_BAAAER010000009.1"/>
</dbReference>
<evidence type="ECO:0000259" key="2">
    <source>
        <dbReference type="Pfam" id="PF01757"/>
    </source>
</evidence>
<feature type="transmembrane region" description="Helical" evidence="1">
    <location>
        <begin position="23"/>
        <end position="44"/>
    </location>
</feature>